<feature type="domain" description="3-keto-alpha-glucoside-1,2-lyase/3-keto-2-hydroxy-glucal hydratase" evidence="2">
    <location>
        <begin position="71"/>
        <end position="272"/>
    </location>
</feature>
<dbReference type="Pfam" id="PF06439">
    <property type="entry name" value="3keto-disac_hyd"/>
    <property type="match status" value="1"/>
</dbReference>
<protein>
    <recommendedName>
        <fullName evidence="2">3-keto-alpha-glucoside-1,2-lyase/3-keto-2-hydroxy-glucal hydratase domain-containing protein</fullName>
    </recommendedName>
</protein>
<gene>
    <name evidence="3" type="ORF">SAMN05443144_12419</name>
</gene>
<feature type="compositionally biased region" description="Low complexity" evidence="1">
    <location>
        <begin position="36"/>
        <end position="46"/>
    </location>
</feature>
<dbReference type="EMBL" id="FQUS01000024">
    <property type="protein sequence ID" value="SHG30170.1"/>
    <property type="molecule type" value="Genomic_DNA"/>
</dbReference>
<reference evidence="3 4" key="1">
    <citation type="submission" date="2016-11" db="EMBL/GenBank/DDBJ databases">
        <authorList>
            <person name="Jaros S."/>
            <person name="Januszkiewicz K."/>
            <person name="Wedrychowicz H."/>
        </authorList>
    </citation>
    <scope>NUCLEOTIDE SEQUENCE [LARGE SCALE GENOMIC DNA]</scope>
    <source>
        <strain evidence="3 4">DSM 21986</strain>
    </source>
</reference>
<organism evidence="3 4">
    <name type="scientific">Fodinibius roseus</name>
    <dbReference type="NCBI Taxonomy" id="1194090"/>
    <lineage>
        <taxon>Bacteria</taxon>
        <taxon>Pseudomonadati</taxon>
        <taxon>Balneolota</taxon>
        <taxon>Balneolia</taxon>
        <taxon>Balneolales</taxon>
        <taxon>Balneolaceae</taxon>
        <taxon>Fodinibius</taxon>
    </lineage>
</organism>
<dbReference type="PROSITE" id="PS51257">
    <property type="entry name" value="PROKAR_LIPOPROTEIN"/>
    <property type="match status" value="1"/>
</dbReference>
<sequence>MKNWNCFLNIDRNISQHLGVMILLLLFTAAGCSSDEASSEASGGESDQQEQKSPTGQSQINTLTSEEQQEGWVLLFDGKTTDGWRGVYKENFPEKGWKVEDGLLKVVASGGGEAEFGGDIITENQYSDFEFSLEFKLTEGANSGIKYFVKEIYPEPEGSAVGLEYQLIDDSRPDVEGTWTLASVYELYRAENKEVNPIGEFNKARIVAEGDHVEHWLNGKKVVEYTRGSEEFRNLVAESKYSEHENFGEASEGHILLQDHGHEVAFRNIKIREIDSGESQ</sequence>
<keyword evidence="4" id="KW-1185">Reference proteome</keyword>
<dbReference type="AlphaFoldDB" id="A0A1M5IQC9"/>
<dbReference type="STRING" id="1194090.SAMN05443144_12419"/>
<evidence type="ECO:0000313" key="3">
    <source>
        <dbReference type="EMBL" id="SHG30170.1"/>
    </source>
</evidence>
<evidence type="ECO:0000256" key="1">
    <source>
        <dbReference type="SAM" id="MobiDB-lite"/>
    </source>
</evidence>
<evidence type="ECO:0000259" key="2">
    <source>
        <dbReference type="Pfam" id="PF06439"/>
    </source>
</evidence>
<name>A0A1M5IQC9_9BACT</name>
<dbReference type="InterPro" id="IPR010496">
    <property type="entry name" value="AL/BT2_dom"/>
</dbReference>
<dbReference type="GO" id="GO:0016787">
    <property type="term" value="F:hydrolase activity"/>
    <property type="evidence" value="ECO:0007669"/>
    <property type="project" value="InterPro"/>
</dbReference>
<proteinExistence type="predicted"/>
<dbReference type="Gene3D" id="2.60.120.560">
    <property type="entry name" value="Exo-inulinase, domain 1"/>
    <property type="match status" value="1"/>
</dbReference>
<evidence type="ECO:0000313" key="4">
    <source>
        <dbReference type="Proteomes" id="UP000184041"/>
    </source>
</evidence>
<accession>A0A1M5IQC9</accession>
<feature type="region of interest" description="Disordered" evidence="1">
    <location>
        <begin position="36"/>
        <end position="58"/>
    </location>
</feature>
<dbReference type="Proteomes" id="UP000184041">
    <property type="component" value="Unassembled WGS sequence"/>
</dbReference>